<dbReference type="InterPro" id="IPR000073">
    <property type="entry name" value="AB_hydrolase_1"/>
</dbReference>
<gene>
    <name evidence="2" type="ORF">C0Q70_17906</name>
</gene>
<evidence type="ECO:0000313" key="3">
    <source>
        <dbReference type="Proteomes" id="UP000245119"/>
    </source>
</evidence>
<dbReference type="STRING" id="400727.A0A2T7NLQ8"/>
<dbReference type="GO" id="GO:0012505">
    <property type="term" value="C:endomembrane system"/>
    <property type="evidence" value="ECO:0007669"/>
    <property type="project" value="TreeGrafter"/>
</dbReference>
<dbReference type="Pfam" id="PF00561">
    <property type="entry name" value="Abhydrolase_1"/>
    <property type="match status" value="1"/>
</dbReference>
<dbReference type="AlphaFoldDB" id="A0A2T7NLQ8"/>
<dbReference type="PANTHER" id="PTHR12277:SF72">
    <property type="entry name" value="BAT5L PROTEIN"/>
    <property type="match status" value="1"/>
</dbReference>
<name>A0A2T7NLQ8_POMCA</name>
<dbReference type="GO" id="GO:0004620">
    <property type="term" value="F:phospholipase activity"/>
    <property type="evidence" value="ECO:0007669"/>
    <property type="project" value="TreeGrafter"/>
</dbReference>
<dbReference type="GO" id="GO:0006660">
    <property type="term" value="P:phosphatidylserine catabolic process"/>
    <property type="evidence" value="ECO:0007669"/>
    <property type="project" value="TreeGrafter"/>
</dbReference>
<dbReference type="GO" id="GO:0047372">
    <property type="term" value="F:monoacylglycerol lipase activity"/>
    <property type="evidence" value="ECO:0007669"/>
    <property type="project" value="TreeGrafter"/>
</dbReference>
<dbReference type="Proteomes" id="UP000245119">
    <property type="component" value="Linkage Group LG11"/>
</dbReference>
<dbReference type="Gene3D" id="3.40.50.1820">
    <property type="entry name" value="alpha/beta hydrolase"/>
    <property type="match status" value="1"/>
</dbReference>
<feature type="domain" description="AB hydrolase-1" evidence="1">
    <location>
        <begin position="98"/>
        <end position="245"/>
    </location>
</feature>
<dbReference type="PANTHER" id="PTHR12277">
    <property type="entry name" value="ALPHA/BETA HYDROLASE DOMAIN-CONTAINING PROTEIN"/>
    <property type="match status" value="1"/>
</dbReference>
<keyword evidence="3" id="KW-1185">Reference proteome</keyword>
<reference evidence="2 3" key="1">
    <citation type="submission" date="2018-04" db="EMBL/GenBank/DDBJ databases">
        <title>The genome of golden apple snail Pomacea canaliculata provides insight into stress tolerance and invasive adaptation.</title>
        <authorList>
            <person name="Liu C."/>
            <person name="Liu B."/>
            <person name="Ren Y."/>
            <person name="Zhang Y."/>
            <person name="Wang H."/>
            <person name="Li S."/>
            <person name="Jiang F."/>
            <person name="Yin L."/>
            <person name="Zhang G."/>
            <person name="Qian W."/>
            <person name="Fan W."/>
        </authorList>
    </citation>
    <scope>NUCLEOTIDE SEQUENCE [LARGE SCALE GENOMIC DNA]</scope>
    <source>
        <strain evidence="2">SZHN2017</strain>
        <tissue evidence="2">Muscle</tissue>
    </source>
</reference>
<comment type="caution">
    <text evidence="2">The sequence shown here is derived from an EMBL/GenBank/DDBJ whole genome shotgun (WGS) entry which is preliminary data.</text>
</comment>
<dbReference type="SUPFAM" id="SSF53474">
    <property type="entry name" value="alpha/beta-Hydrolases"/>
    <property type="match status" value="1"/>
</dbReference>
<dbReference type="EMBL" id="PZQS01000011">
    <property type="protein sequence ID" value="PVD22102.1"/>
    <property type="molecule type" value="Genomic_DNA"/>
</dbReference>
<dbReference type="GO" id="GO:0052651">
    <property type="term" value="P:monoacylglycerol catabolic process"/>
    <property type="evidence" value="ECO:0007669"/>
    <property type="project" value="TreeGrafter"/>
</dbReference>
<proteinExistence type="predicted"/>
<dbReference type="OrthoDB" id="6412627at2759"/>
<accession>A0A2T7NLQ8</accession>
<protein>
    <recommendedName>
        <fullName evidence="1">AB hydrolase-1 domain-containing protein</fullName>
    </recommendedName>
</protein>
<evidence type="ECO:0000259" key="1">
    <source>
        <dbReference type="Pfam" id="PF00561"/>
    </source>
</evidence>
<organism evidence="2 3">
    <name type="scientific">Pomacea canaliculata</name>
    <name type="common">Golden apple snail</name>
    <dbReference type="NCBI Taxonomy" id="400727"/>
    <lineage>
        <taxon>Eukaryota</taxon>
        <taxon>Metazoa</taxon>
        <taxon>Spiralia</taxon>
        <taxon>Lophotrochozoa</taxon>
        <taxon>Mollusca</taxon>
        <taxon>Gastropoda</taxon>
        <taxon>Caenogastropoda</taxon>
        <taxon>Architaenioglossa</taxon>
        <taxon>Ampullarioidea</taxon>
        <taxon>Ampullariidae</taxon>
        <taxon>Pomacea</taxon>
    </lineage>
</organism>
<dbReference type="InterPro" id="IPR029058">
    <property type="entry name" value="AB_hydrolase_fold"/>
</dbReference>
<sequence>MRLLHRYDFEFWAWPVDFRWNEGSEGYLAIHTFGRRMVYPGATSLMQMLLGNMLNQGRAQLIEQKHGYRAKLLAEDNNEIDTMFLDRRGSAGVNGKTLVICFEGNAGFYEMGSSGTAIDCGFSVLGWNHPGFAGSTGVPFPDAEQKAVDVVMQYAINKLDFSPENIVLFAWSIGGYSASWAAMSYPEVKYVILDATFDDIVPLAVKTMPQSWSPLVKSALRNYMNLNVSEQLIKYPGPVKLIRRLKDEVISALNPNSMMPVLSTNRGNFLLIQLLKYRYPMIVDNSTVPLLEQWLAASRGDQGQQFIQPEKNAMTLFLAKKYLEDFDSSHCTPLPPEYFRQPWSPGDD</sequence>
<evidence type="ECO:0000313" key="2">
    <source>
        <dbReference type="EMBL" id="PVD22102.1"/>
    </source>
</evidence>